<evidence type="ECO:0000256" key="1">
    <source>
        <dbReference type="SAM" id="Phobius"/>
    </source>
</evidence>
<dbReference type="EMBL" id="JBCFQL010000016">
    <property type="protein sequence ID" value="MFA9192511.1"/>
    <property type="molecule type" value="Genomic_DNA"/>
</dbReference>
<dbReference type="InterPro" id="IPR010295">
    <property type="entry name" value="DUF898"/>
</dbReference>
<feature type="transmembrane region" description="Helical" evidence="1">
    <location>
        <begin position="75"/>
        <end position="94"/>
    </location>
</feature>
<proteinExistence type="predicted"/>
<feature type="transmembrane region" description="Helical" evidence="1">
    <location>
        <begin position="22"/>
        <end position="43"/>
    </location>
</feature>
<keyword evidence="3" id="KW-1185">Reference proteome</keyword>
<keyword evidence="1" id="KW-0812">Transmembrane</keyword>
<organism evidence="2 3">
    <name type="scientific">Flavobacterium zubiriense</name>
    <dbReference type="NCBI Taxonomy" id="3138075"/>
    <lineage>
        <taxon>Bacteria</taxon>
        <taxon>Pseudomonadati</taxon>
        <taxon>Bacteroidota</taxon>
        <taxon>Flavobacteriia</taxon>
        <taxon>Flavobacteriales</taxon>
        <taxon>Flavobacteriaceae</taxon>
        <taxon>Flavobacterium</taxon>
    </lineage>
</organism>
<feature type="transmembrane region" description="Helical" evidence="1">
    <location>
        <begin position="106"/>
        <end position="125"/>
    </location>
</feature>
<keyword evidence="1" id="KW-1133">Transmembrane helix</keyword>
<dbReference type="Proteomes" id="UP001574169">
    <property type="component" value="Unassembled WGS sequence"/>
</dbReference>
<feature type="transmembrane region" description="Helical" evidence="1">
    <location>
        <begin position="250"/>
        <end position="272"/>
    </location>
</feature>
<reference evidence="2 3" key="1">
    <citation type="submission" date="2024-04" db="EMBL/GenBank/DDBJ databases">
        <title>New Clade of Flavobacterium.</title>
        <authorList>
            <person name="Matos L."/>
            <person name="Proenca D.N."/>
            <person name="Fransisco R.M."/>
            <person name="Chung A.P."/>
            <person name="Maccario L."/>
            <person name="Sorensen S.J."/>
            <person name="Morais P.V."/>
        </authorList>
    </citation>
    <scope>NUCLEOTIDE SEQUENCE [LARGE SCALE GENOMIC DNA]</scope>
    <source>
        <strain evidence="2 3">FZUC8N2.13</strain>
    </source>
</reference>
<comment type="caution">
    <text evidence="2">The sequence shown here is derived from an EMBL/GenBank/DDBJ whole genome shotgun (WGS) entry which is preliminary data.</text>
</comment>
<gene>
    <name evidence="2" type="ORF">AAGV28_14125</name>
</gene>
<feature type="transmembrane region" description="Helical" evidence="1">
    <location>
        <begin position="146"/>
        <end position="170"/>
    </location>
</feature>
<keyword evidence="1" id="KW-0472">Membrane</keyword>
<evidence type="ECO:0000313" key="2">
    <source>
        <dbReference type="EMBL" id="MFA9192511.1"/>
    </source>
</evidence>
<dbReference type="RefSeq" id="WP_373407401.1">
    <property type="nucleotide sequence ID" value="NZ_JBCFQL010000016.1"/>
</dbReference>
<evidence type="ECO:0000313" key="3">
    <source>
        <dbReference type="Proteomes" id="UP001574169"/>
    </source>
</evidence>
<protein>
    <submittedName>
        <fullName evidence="2">YjgN family protein</fullName>
    </submittedName>
</protein>
<accession>A0ABV4THR7</accession>
<name>A0ABV4THR7_9FLAO</name>
<dbReference type="Pfam" id="PF05987">
    <property type="entry name" value="DUF898"/>
    <property type="match status" value="2"/>
</dbReference>
<sequence>MENHLEMNQNYQLEFNGKGSDFFGIIIVNWLLTIITLGIYYPWAKAKQLQFMYSATSLNGDSFAFHGTGKEMFKGFVKVIGFFVLIGVIAYILVDLFNNPLLGPLLFYGILIILSPIAIHGSYRYRMSRTSWRGIRFGYRGDRKEFIMLFFKWIFFTIITLGIYGAWMAINMRKYLLGNVRFGDAEFHYDGDGGEYFMLNLKGYFLTIITLGIYSFWWQKDLFEYYVNNLNLKKNNEKINFTSTASGGDFFGLVMVNLFILIFTLGLGYAWVATRTMKFIFNHVALDGNFDLNTLTQTEENYKDATGEDLSDFLDLDAVM</sequence>